<name>A0ACB9XKZ6_CHAAC</name>
<sequence>SDARDAKDTGTFNELGAADKRRDGLASLGRVGPSKKESDISLSGFVMAYRHRDM</sequence>
<gene>
    <name evidence="1" type="ORF">KUCAC02_030496</name>
</gene>
<comment type="caution">
    <text evidence="1">The sequence shown here is derived from an EMBL/GenBank/DDBJ whole genome shotgun (WGS) entry which is preliminary data.</text>
</comment>
<reference evidence="1" key="1">
    <citation type="submission" date="2022-05" db="EMBL/GenBank/DDBJ databases">
        <title>Chromosome-level genome of Chaenocephalus aceratus.</title>
        <authorList>
            <person name="Park H."/>
        </authorList>
    </citation>
    <scope>NUCLEOTIDE SEQUENCE</scope>
    <source>
        <strain evidence="1">KU_202001</strain>
    </source>
</reference>
<organism evidence="1 2">
    <name type="scientific">Chaenocephalus aceratus</name>
    <name type="common">Blackfin icefish</name>
    <name type="synonym">Chaenichthys aceratus</name>
    <dbReference type="NCBI Taxonomy" id="36190"/>
    <lineage>
        <taxon>Eukaryota</taxon>
        <taxon>Metazoa</taxon>
        <taxon>Chordata</taxon>
        <taxon>Craniata</taxon>
        <taxon>Vertebrata</taxon>
        <taxon>Euteleostomi</taxon>
        <taxon>Actinopterygii</taxon>
        <taxon>Neopterygii</taxon>
        <taxon>Teleostei</taxon>
        <taxon>Neoteleostei</taxon>
        <taxon>Acanthomorphata</taxon>
        <taxon>Eupercaria</taxon>
        <taxon>Perciformes</taxon>
        <taxon>Notothenioidei</taxon>
        <taxon>Channichthyidae</taxon>
        <taxon>Chaenocephalus</taxon>
    </lineage>
</organism>
<dbReference type="Proteomes" id="UP001057452">
    <property type="component" value="Chromosome 5"/>
</dbReference>
<proteinExistence type="predicted"/>
<keyword evidence="2" id="KW-1185">Reference proteome</keyword>
<accession>A0ACB9XKZ6</accession>
<feature type="non-terminal residue" evidence="1">
    <location>
        <position position="1"/>
    </location>
</feature>
<protein>
    <submittedName>
        <fullName evidence="1">Uncharacterized protein</fullName>
    </submittedName>
</protein>
<evidence type="ECO:0000313" key="2">
    <source>
        <dbReference type="Proteomes" id="UP001057452"/>
    </source>
</evidence>
<evidence type="ECO:0000313" key="1">
    <source>
        <dbReference type="EMBL" id="KAI4827070.1"/>
    </source>
</evidence>
<feature type="non-terminal residue" evidence="1">
    <location>
        <position position="54"/>
    </location>
</feature>
<dbReference type="EMBL" id="CM043789">
    <property type="protein sequence ID" value="KAI4827070.1"/>
    <property type="molecule type" value="Genomic_DNA"/>
</dbReference>